<dbReference type="GO" id="GO:0005509">
    <property type="term" value="F:calcium ion binding"/>
    <property type="evidence" value="ECO:0007669"/>
    <property type="project" value="InterPro"/>
</dbReference>
<dbReference type="Proteomes" id="UP000268094">
    <property type="component" value="Unassembled WGS sequence"/>
</dbReference>
<dbReference type="NCBIfam" id="TIGR02232">
    <property type="entry name" value="myxo_disulf_rpt"/>
    <property type="match status" value="3"/>
</dbReference>
<gene>
    <name evidence="4" type="ORF">D7V88_25330</name>
</gene>
<dbReference type="InterPro" id="IPR036278">
    <property type="entry name" value="Sialidase_sf"/>
</dbReference>
<dbReference type="GO" id="GO:0007166">
    <property type="term" value="P:cell surface receptor signaling pathway"/>
    <property type="evidence" value="ECO:0007669"/>
    <property type="project" value="TreeGrafter"/>
</dbReference>
<dbReference type="GO" id="GO:0016020">
    <property type="term" value="C:membrane"/>
    <property type="evidence" value="ECO:0007669"/>
    <property type="project" value="InterPro"/>
</dbReference>
<dbReference type="CDD" id="cd11304">
    <property type="entry name" value="Cadherin_repeat"/>
    <property type="match status" value="1"/>
</dbReference>
<keyword evidence="2" id="KW-0677">Repeat</keyword>
<dbReference type="InterPro" id="IPR015919">
    <property type="entry name" value="Cadherin-like_sf"/>
</dbReference>
<dbReference type="GO" id="GO:0004222">
    <property type="term" value="F:metalloendopeptidase activity"/>
    <property type="evidence" value="ECO:0007669"/>
    <property type="project" value="TreeGrafter"/>
</dbReference>
<evidence type="ECO:0000256" key="1">
    <source>
        <dbReference type="ARBA" id="ARBA00022729"/>
    </source>
</evidence>
<comment type="caution">
    <text evidence="4">The sequence shown here is derived from an EMBL/GenBank/DDBJ whole genome shotgun (WGS) entry which is preliminary data.</text>
</comment>
<dbReference type="EMBL" id="RAVZ01000195">
    <property type="protein sequence ID" value="RKG82385.1"/>
    <property type="molecule type" value="Genomic_DNA"/>
</dbReference>
<dbReference type="AlphaFoldDB" id="A0A3A8IGY7"/>
<dbReference type="NCBIfam" id="NF012211">
    <property type="entry name" value="tand_rpt_95"/>
    <property type="match status" value="2"/>
</dbReference>
<dbReference type="InterPro" id="IPR011936">
    <property type="entry name" value="Myxo_disulph_rpt"/>
</dbReference>
<dbReference type="SUPFAM" id="SSF50939">
    <property type="entry name" value="Sialidases"/>
    <property type="match status" value="1"/>
</dbReference>
<evidence type="ECO:0000256" key="2">
    <source>
        <dbReference type="ARBA" id="ARBA00022737"/>
    </source>
</evidence>
<dbReference type="PANTHER" id="PTHR46130:SF1">
    <property type="entry name" value="PAPPALYSIN-2"/>
    <property type="match status" value="1"/>
</dbReference>
<dbReference type="Pfam" id="PF17963">
    <property type="entry name" value="Big_9"/>
    <property type="match status" value="2"/>
</dbReference>
<keyword evidence="3" id="KW-1015">Disulfide bond</keyword>
<dbReference type="Gene3D" id="2.60.40.3440">
    <property type="match status" value="2"/>
</dbReference>
<dbReference type="PANTHER" id="PTHR46130">
    <property type="entry name" value="LAMGL DOMAIN-CONTAINING PROTEIN"/>
    <property type="match status" value="1"/>
</dbReference>
<sequence length="892" mass="90696">MGLTGAIGGALPLPVTAPSIRGGRRRHVMDVVSMVLEFLSAGGLRTLAIHVLRAELSGARRGAFIPWGGPSIPDSILLLGRGHSMRSRPGVPWSWGLGVLLALSLGACGVESLEEKVRPPEDGVSQEDDGALTRERLEALSTWDPYADAVASGTTATVLNASAALGAPDGKAATLLGLLNSALVLDLGQGEEGTGDLRVYYQGLSLALVAQVDFLKADGTFVGSSSLHLVELGLGTHVAVATYPGNVPYRYVRLRGAVLALYLVDAVETSLRVLCGDGVLGGFEVCDDGNQLSGDGCNSVCEVEPGYTCTGQPSVCDNNSAPTVEDVQATTPEDTSVDITIPATDPDGDALDFSYTTPGHGTLTLSGASVTYTPNANFAGEDTFQVTVSDGRKQATATVSVTVTPVNDAPVAASAAVTVSYNTSTPITLAATDVDGDALTYTVTAPPAHGTLSGTGAQLLYTPAADFQGEDLFTFTASDGALSSNTATVSITVRGPPVCGDGTVDSGEVCDDGNRVAGDGCRADCQGVEMCGDGLVDSITGEQCDDGGTTPGDGCDATCQLDAFSNVPPTLVSGTLNCTTASSNTGRKTAVDALGRFYVVMKCGGAVHVSVSVDRGLTWVGPTPLGIANAAEVAIEGGPTGVAYVAATASPGVLLFTRTVDAGASWEAPRTLSAAANPTVSLDSRGDALYISVSRGSAGVRVLRNFARGANDFSVTDVDQSNAFFDVLVDKISGDVFSVSDDPSFRIRRSSDQGTLFGPLSSPPGGAFFSDWTGSNGFIYVTGTFGDDNVDVIPMSAPGTSTQVPGLPTDVGPGSFRTIDADALGNGYVASQRGTGDIQLDRMLVGATLILAADARTVGPGAAPAVAALPSNGGALVAYTNGTSVYASVVVY</sequence>
<protein>
    <submittedName>
        <fullName evidence="4">Tandem-95 repeat protein</fullName>
    </submittedName>
</protein>
<dbReference type="Pfam" id="PF13948">
    <property type="entry name" value="DUF4215"/>
    <property type="match status" value="2"/>
</dbReference>
<dbReference type="GO" id="GO:0006508">
    <property type="term" value="P:proteolysis"/>
    <property type="evidence" value="ECO:0007669"/>
    <property type="project" value="TreeGrafter"/>
</dbReference>
<organism evidence="4 5">
    <name type="scientific">Corallococcus terminator</name>
    <dbReference type="NCBI Taxonomy" id="2316733"/>
    <lineage>
        <taxon>Bacteria</taxon>
        <taxon>Pseudomonadati</taxon>
        <taxon>Myxococcota</taxon>
        <taxon>Myxococcia</taxon>
        <taxon>Myxococcales</taxon>
        <taxon>Cystobacterineae</taxon>
        <taxon>Myxococcaceae</taxon>
        <taxon>Corallococcus</taxon>
    </lineage>
</organism>
<proteinExistence type="predicted"/>
<dbReference type="GO" id="GO:0005615">
    <property type="term" value="C:extracellular space"/>
    <property type="evidence" value="ECO:0007669"/>
    <property type="project" value="TreeGrafter"/>
</dbReference>
<dbReference type="SUPFAM" id="SSF49313">
    <property type="entry name" value="Cadherin-like"/>
    <property type="match status" value="1"/>
</dbReference>
<evidence type="ECO:0000256" key="3">
    <source>
        <dbReference type="ARBA" id="ARBA00023157"/>
    </source>
</evidence>
<keyword evidence="1" id="KW-0732">Signal</keyword>
<keyword evidence="5" id="KW-1185">Reference proteome</keyword>
<accession>A0A3A8IGY7</accession>
<dbReference type="OrthoDB" id="5385104at2"/>
<reference evidence="5" key="1">
    <citation type="submission" date="2018-09" db="EMBL/GenBank/DDBJ databases">
        <authorList>
            <person name="Livingstone P.G."/>
            <person name="Whitworth D.E."/>
        </authorList>
    </citation>
    <scope>NUCLEOTIDE SEQUENCE [LARGE SCALE GENOMIC DNA]</scope>
    <source>
        <strain evidence="5">CA054A</strain>
    </source>
</reference>
<dbReference type="InterPro" id="IPR043543">
    <property type="entry name" value="PAPPA/PAPPA2"/>
</dbReference>
<evidence type="ECO:0000313" key="4">
    <source>
        <dbReference type="EMBL" id="RKG82385.1"/>
    </source>
</evidence>
<name>A0A3A8IGY7_9BACT</name>
<evidence type="ECO:0000313" key="5">
    <source>
        <dbReference type="Proteomes" id="UP000268094"/>
    </source>
</evidence>